<feature type="transmembrane region" description="Helical" evidence="1">
    <location>
        <begin position="79"/>
        <end position="102"/>
    </location>
</feature>
<dbReference type="Proteomes" id="UP000198217">
    <property type="component" value="Chromosome I"/>
</dbReference>
<dbReference type="GO" id="GO:0008654">
    <property type="term" value="P:phospholipid biosynthetic process"/>
    <property type="evidence" value="ECO:0007669"/>
    <property type="project" value="InterPro"/>
</dbReference>
<dbReference type="RefSeq" id="WP_088992730.1">
    <property type="nucleotide sequence ID" value="NZ_LT607750.1"/>
</dbReference>
<keyword evidence="3" id="KW-1185">Reference proteome</keyword>
<dbReference type="Pfam" id="PF01066">
    <property type="entry name" value="CDP-OH_P_transf"/>
    <property type="match status" value="1"/>
</dbReference>
<dbReference type="InterPro" id="IPR043130">
    <property type="entry name" value="CDP-OH_PTrfase_TM_dom"/>
</dbReference>
<accession>A0A1C5H6L9</accession>
<dbReference type="AlphaFoldDB" id="A0A1C5H6L9"/>
<protein>
    <submittedName>
        <fullName evidence="2">CDP-diacylglycerol--glycerol-3-phosphate 3-phosphatidyltransferase</fullName>
    </submittedName>
</protein>
<evidence type="ECO:0000256" key="1">
    <source>
        <dbReference type="SAM" id="Phobius"/>
    </source>
</evidence>
<evidence type="ECO:0000313" key="2">
    <source>
        <dbReference type="EMBL" id="SCG41557.1"/>
    </source>
</evidence>
<dbReference type="GO" id="GO:0016020">
    <property type="term" value="C:membrane"/>
    <property type="evidence" value="ECO:0007669"/>
    <property type="project" value="InterPro"/>
</dbReference>
<dbReference type="Gene3D" id="1.20.120.1760">
    <property type="match status" value="1"/>
</dbReference>
<feature type="transmembrane region" description="Helical" evidence="1">
    <location>
        <begin position="54"/>
        <end position="72"/>
    </location>
</feature>
<dbReference type="EMBL" id="LT607750">
    <property type="protein sequence ID" value="SCG41557.1"/>
    <property type="molecule type" value="Genomic_DNA"/>
</dbReference>
<keyword evidence="1" id="KW-1133">Transmembrane helix</keyword>
<dbReference type="InterPro" id="IPR000462">
    <property type="entry name" value="CDP-OH_P_trans"/>
</dbReference>
<organism evidence="2 3">
    <name type="scientific">Micromonospora echinaurantiaca</name>
    <dbReference type="NCBI Taxonomy" id="47857"/>
    <lineage>
        <taxon>Bacteria</taxon>
        <taxon>Bacillati</taxon>
        <taxon>Actinomycetota</taxon>
        <taxon>Actinomycetes</taxon>
        <taxon>Micromonosporales</taxon>
        <taxon>Micromonosporaceae</taxon>
        <taxon>Micromonospora</taxon>
    </lineage>
</organism>
<dbReference type="GO" id="GO:0016780">
    <property type="term" value="F:phosphotransferase activity, for other substituted phosphate groups"/>
    <property type="evidence" value="ECO:0007669"/>
    <property type="project" value="InterPro"/>
</dbReference>
<gene>
    <name evidence="2" type="ORF">GA0070609_1046</name>
</gene>
<sequence>MVGTQLLKWDDYATAWARLHGGFDPRVAAPVVRAWLRFAYHVGYVLGRLRIGPTPVTAAGVLLCVLVPVFAVRPGDGPFLGALFVLLAAVADSVDGAVAVATGRTTRLGYVYDSLADRLGEVAWLVAFWLVGAPGALVATAGALSWLHEYVRARAVAAGMREIGAVTVGERPTRVSVALAGLLLAGLTGLIEPDLAAGTITMATAVWVLLAAFGLGQLLSAVRRALLDAERPPDRAAAPR</sequence>
<name>A0A1C5H6L9_9ACTN</name>
<feature type="transmembrane region" description="Helical" evidence="1">
    <location>
        <begin position="175"/>
        <end position="191"/>
    </location>
</feature>
<proteinExistence type="predicted"/>
<keyword evidence="1" id="KW-0812">Transmembrane</keyword>
<evidence type="ECO:0000313" key="3">
    <source>
        <dbReference type="Proteomes" id="UP000198217"/>
    </source>
</evidence>
<feature type="transmembrane region" description="Helical" evidence="1">
    <location>
        <begin position="197"/>
        <end position="222"/>
    </location>
</feature>
<keyword evidence="1" id="KW-0472">Membrane</keyword>
<reference evidence="2 3" key="1">
    <citation type="submission" date="2016-06" db="EMBL/GenBank/DDBJ databases">
        <authorList>
            <person name="Kjaerup R.B."/>
            <person name="Dalgaard T.S."/>
            <person name="Juul-Madsen H.R."/>
        </authorList>
    </citation>
    <scope>NUCLEOTIDE SEQUENCE [LARGE SCALE GENOMIC DNA]</scope>
    <source>
        <strain evidence="2 3">DSM 43904</strain>
    </source>
</reference>
<feature type="transmembrane region" description="Helical" evidence="1">
    <location>
        <begin position="122"/>
        <end position="147"/>
    </location>
</feature>
<keyword evidence="2" id="KW-0808">Transferase</keyword>